<accession>A0A5Q0TFH5</accession>
<dbReference type="Proteomes" id="UP000348942">
    <property type="component" value="Chromosome 1"/>
</dbReference>
<sequence>MMAWMDKLKAKLNSVSEQQDFSYLTTLPDAELKALTTDGEAKAEKHAAQQELLRRALKGK</sequence>
<protein>
    <submittedName>
        <fullName evidence="1">Uncharacterized protein</fullName>
    </submittedName>
</protein>
<reference evidence="1 2" key="1">
    <citation type="submission" date="2019-10" db="EMBL/GenBank/DDBJ databases">
        <title>Vibrio sp. nov., isolated from Coralline algae surface.</title>
        <authorList>
            <person name="Geng Y."/>
            <person name="Zhang X."/>
        </authorList>
    </citation>
    <scope>NUCLEOTIDE SEQUENCE [LARGE SCALE GENOMIC DNA]</scope>
    <source>
        <strain evidence="1 2">SM1977</strain>
    </source>
</reference>
<evidence type="ECO:0000313" key="2">
    <source>
        <dbReference type="Proteomes" id="UP000348942"/>
    </source>
</evidence>
<proteinExistence type="predicted"/>
<dbReference type="EMBL" id="CP045699">
    <property type="protein sequence ID" value="QGA64059.1"/>
    <property type="molecule type" value="Genomic_DNA"/>
</dbReference>
<keyword evidence="2" id="KW-1185">Reference proteome</keyword>
<dbReference type="AlphaFoldDB" id="A0A5Q0TFH5"/>
<evidence type="ECO:0000313" key="1">
    <source>
        <dbReference type="EMBL" id="QGA64059.1"/>
    </source>
</evidence>
<dbReference type="RefSeq" id="WP_153445721.1">
    <property type="nucleotide sequence ID" value="NZ_CP045699.1"/>
</dbReference>
<gene>
    <name evidence="1" type="ORF">GFB47_00640</name>
</gene>
<name>A0A5Q0TFH5_9VIBR</name>
<organism evidence="1 2">
    <name type="scientific">Vibrio algicola</name>
    <dbReference type="NCBI Taxonomy" id="2662262"/>
    <lineage>
        <taxon>Bacteria</taxon>
        <taxon>Pseudomonadati</taxon>
        <taxon>Pseudomonadota</taxon>
        <taxon>Gammaproteobacteria</taxon>
        <taxon>Vibrionales</taxon>
        <taxon>Vibrionaceae</taxon>
        <taxon>Vibrio</taxon>
    </lineage>
</organism>